<name>A0A0F9WCL8_9ZZZZ</name>
<dbReference type="AlphaFoldDB" id="A0A0F9WCL8"/>
<protein>
    <submittedName>
        <fullName evidence="1">Uncharacterized protein</fullName>
    </submittedName>
</protein>
<organism evidence="1">
    <name type="scientific">marine sediment metagenome</name>
    <dbReference type="NCBI Taxonomy" id="412755"/>
    <lineage>
        <taxon>unclassified sequences</taxon>
        <taxon>metagenomes</taxon>
        <taxon>ecological metagenomes</taxon>
    </lineage>
</organism>
<reference evidence="1" key="1">
    <citation type="journal article" date="2015" name="Nature">
        <title>Complex archaea that bridge the gap between prokaryotes and eukaryotes.</title>
        <authorList>
            <person name="Spang A."/>
            <person name="Saw J.H."/>
            <person name="Jorgensen S.L."/>
            <person name="Zaremba-Niedzwiedzka K."/>
            <person name="Martijn J."/>
            <person name="Lind A.E."/>
            <person name="van Eijk R."/>
            <person name="Schleper C."/>
            <person name="Guy L."/>
            <person name="Ettema T.J."/>
        </authorList>
    </citation>
    <scope>NUCLEOTIDE SEQUENCE</scope>
</reference>
<gene>
    <name evidence="1" type="ORF">LCGC14_0298150</name>
</gene>
<accession>A0A0F9WCL8</accession>
<sequence length="219" mass="24873">MTEQITMDEWLAEMDKIHADDEGLTGPEIAKISGRSESTTFRMLFKGLTAGRYTKGYATRTNSRGALRRVSVYRVVSGDEWQQELEKWSGGDDGLTTREIAKMLGCSIRPAYHMIHKGIAAGRYTEGYALRADRINRQLRVPVYRLVSGDEWQVEVDKWFKEDQGLTAVEIAKASGHAKNTMRRLINRGVAAGKYIKGFAYRRDKRGTKIHVPVYRVVK</sequence>
<proteinExistence type="predicted"/>
<dbReference type="EMBL" id="LAZR01000183">
    <property type="protein sequence ID" value="KKN83576.1"/>
    <property type="molecule type" value="Genomic_DNA"/>
</dbReference>
<evidence type="ECO:0000313" key="1">
    <source>
        <dbReference type="EMBL" id="KKN83576.1"/>
    </source>
</evidence>
<comment type="caution">
    <text evidence="1">The sequence shown here is derived from an EMBL/GenBank/DDBJ whole genome shotgun (WGS) entry which is preliminary data.</text>
</comment>